<proteinExistence type="predicted"/>
<protein>
    <submittedName>
        <fullName evidence="1">Uncharacterized protein</fullName>
    </submittedName>
</protein>
<name>A0A450Y8Q4_9GAMM</name>
<evidence type="ECO:0000313" key="1">
    <source>
        <dbReference type="EMBL" id="VFK37885.1"/>
    </source>
</evidence>
<gene>
    <name evidence="1" type="ORF">BECKTC1821D_GA0114238_100292</name>
</gene>
<dbReference type="EMBL" id="CAADFS010000002">
    <property type="protein sequence ID" value="VFK37885.1"/>
    <property type="molecule type" value="Genomic_DNA"/>
</dbReference>
<organism evidence="1">
    <name type="scientific">Candidatus Kentrum sp. TC</name>
    <dbReference type="NCBI Taxonomy" id="2126339"/>
    <lineage>
        <taxon>Bacteria</taxon>
        <taxon>Pseudomonadati</taxon>
        <taxon>Pseudomonadota</taxon>
        <taxon>Gammaproteobacteria</taxon>
        <taxon>Candidatus Kentrum</taxon>
    </lineage>
</organism>
<reference evidence="1" key="1">
    <citation type="submission" date="2019-02" db="EMBL/GenBank/DDBJ databases">
        <authorList>
            <person name="Gruber-Vodicka R. H."/>
            <person name="Seah K. B. B."/>
        </authorList>
    </citation>
    <scope>NUCLEOTIDE SEQUENCE</scope>
    <source>
        <strain evidence="1">BECK_BZ123</strain>
    </source>
</reference>
<dbReference type="AlphaFoldDB" id="A0A450Y8Q4"/>
<sequence>MMTIHRNRTHAPRIAIEPIEADGILDRLAAFHRDVLDKKARFALGGGLGFQRVAFFFHGEGAGRDGIQHFTASPRVGEGDMIGCLLFKDEALFFGNLEKRLGQMLHSISGFEDRSPGVSRHLRASAPALRLHHMIMVC</sequence>
<accession>A0A450Y8Q4</accession>